<keyword evidence="2" id="KW-1185">Reference proteome</keyword>
<dbReference type="RefSeq" id="WP_305172004.1">
    <property type="nucleotide sequence ID" value="NZ_JAUUDS010000001.1"/>
</dbReference>
<evidence type="ECO:0000313" key="1">
    <source>
        <dbReference type="EMBL" id="MDP1026445.1"/>
    </source>
</evidence>
<organism evidence="1 2">
    <name type="scientific">Sphingomonas aurea</name>
    <dbReference type="NCBI Taxonomy" id="3063994"/>
    <lineage>
        <taxon>Bacteria</taxon>
        <taxon>Pseudomonadati</taxon>
        <taxon>Pseudomonadota</taxon>
        <taxon>Alphaproteobacteria</taxon>
        <taxon>Sphingomonadales</taxon>
        <taxon>Sphingomonadaceae</taxon>
        <taxon>Sphingomonas</taxon>
    </lineage>
</organism>
<sequence length="144" mass="14945">MAAEEPSAGARLEAAAIAQGLVHDPAAATLVGAWARDTDRACVVEGVGGVQRIGIVSDYGDGQDCSATGIVERKGERLRVTLGECRIDATFDGERIVFPGEVPPACTSLCRGRASLAAFAVERQSESASEAATLRGRGGRRLCE</sequence>
<protein>
    <submittedName>
        <fullName evidence="1">Uncharacterized protein</fullName>
    </submittedName>
</protein>
<accession>A0ABT9EHI9</accession>
<proteinExistence type="predicted"/>
<gene>
    <name evidence="1" type="ORF">Q5H91_04410</name>
</gene>
<name>A0ABT9EHI9_9SPHN</name>
<dbReference type="Proteomes" id="UP001230685">
    <property type="component" value="Unassembled WGS sequence"/>
</dbReference>
<dbReference type="EMBL" id="JAUUDS010000001">
    <property type="protein sequence ID" value="MDP1026445.1"/>
    <property type="molecule type" value="Genomic_DNA"/>
</dbReference>
<reference evidence="1 2" key="1">
    <citation type="submission" date="2023-07" db="EMBL/GenBank/DDBJ databases">
        <authorList>
            <person name="Kim M.K."/>
        </authorList>
    </citation>
    <scope>NUCLEOTIDE SEQUENCE [LARGE SCALE GENOMIC DNA]</scope>
    <source>
        <strain evidence="1 2">KR1UV-12</strain>
    </source>
</reference>
<evidence type="ECO:0000313" key="2">
    <source>
        <dbReference type="Proteomes" id="UP001230685"/>
    </source>
</evidence>
<comment type="caution">
    <text evidence="1">The sequence shown here is derived from an EMBL/GenBank/DDBJ whole genome shotgun (WGS) entry which is preliminary data.</text>
</comment>